<accession>A0ABW9A9Y2</accession>
<dbReference type="InterPro" id="IPR011611">
    <property type="entry name" value="PfkB_dom"/>
</dbReference>
<dbReference type="InterPro" id="IPR014729">
    <property type="entry name" value="Rossmann-like_a/b/a_fold"/>
</dbReference>
<keyword evidence="5" id="KW-0808">Transferase</keyword>
<comment type="caution">
    <text evidence="5">The sequence shown here is derived from an EMBL/GenBank/DDBJ whole genome shotgun (WGS) entry which is preliminary data.</text>
</comment>
<dbReference type="Gene3D" id="3.40.1190.20">
    <property type="match status" value="1"/>
</dbReference>
<feature type="domain" description="Cytidyltransferase-like" evidence="4">
    <location>
        <begin position="15"/>
        <end position="107"/>
    </location>
</feature>
<dbReference type="PANTHER" id="PTHR46969:SF1">
    <property type="entry name" value="BIFUNCTIONAL PROTEIN HLDE"/>
    <property type="match status" value="1"/>
</dbReference>
<dbReference type="RefSeq" id="WP_408158552.1">
    <property type="nucleotide sequence ID" value="NZ_JAQQFM010000005.1"/>
</dbReference>
<sequence>MTQGLRAEGKRVVLCHGTFDLMHTGHIRYLQRAAKEGDVLIVTVTADEFVNKGPGRPVFGEHMRAENLAALECVSHVAINYALTAVDLLDRLQPAVYVKGSEYRDHAGDVTGNIAREKEAVERHGGEIFYTDEITFSSSSLLNEHFGVFPPETRAFLEGFSRQWSDKKIHALIDSLADLKVLVVGDAIIDQYHYVSPLGQTGKGNVLAVQHKSEEQFAGGSLAVANHVSQFVKNVTLLSALGEYDSHEEFIRGKLKSNVEPVFTYFAGAPTVTKRRFVDGDLAKFFEVYFFQESPSFVDGGEMVLDWLNAHLSEYDVVIVADFGNGFINDKMVKVLSEKAPYLAVNTQINSGNRGFHVIDRYSRADFVSLNEPEMRLAAHDRHGTLEDVCSGVAAKLGAKYFAVTRGTKGVVLFDVKDNNFTRVPALSSRVIDRIGAGDAFLSLSALCLAGGLDCDVANFVGSVAAAMDVQIVCNREPIDSVGLKKYVSTLLK</sequence>
<dbReference type="SUPFAM" id="SSF53613">
    <property type="entry name" value="Ribokinase-like"/>
    <property type="match status" value="1"/>
</dbReference>
<protein>
    <submittedName>
        <fullName evidence="5">PfkB family carbohydrate kinase</fullName>
    </submittedName>
</protein>
<evidence type="ECO:0000259" key="4">
    <source>
        <dbReference type="Pfam" id="PF01467"/>
    </source>
</evidence>
<dbReference type="EMBL" id="JAQQFM010000005">
    <property type="protein sequence ID" value="MFL9925210.1"/>
    <property type="molecule type" value="Genomic_DNA"/>
</dbReference>
<dbReference type="SUPFAM" id="SSF52374">
    <property type="entry name" value="Nucleotidylyl transferase"/>
    <property type="match status" value="1"/>
</dbReference>
<dbReference type="PANTHER" id="PTHR46969">
    <property type="entry name" value="BIFUNCTIONAL PROTEIN HLDE"/>
    <property type="match status" value="1"/>
</dbReference>
<evidence type="ECO:0000313" key="5">
    <source>
        <dbReference type="EMBL" id="MFL9925210.1"/>
    </source>
</evidence>
<keyword evidence="2" id="KW-0119">Carbohydrate metabolism</keyword>
<keyword evidence="5" id="KW-0418">Kinase</keyword>
<feature type="domain" description="Carbohydrate kinase PfkB" evidence="3">
    <location>
        <begin position="180"/>
        <end position="471"/>
    </location>
</feature>
<evidence type="ECO:0000256" key="1">
    <source>
        <dbReference type="ARBA" id="ARBA00023268"/>
    </source>
</evidence>
<evidence type="ECO:0000259" key="3">
    <source>
        <dbReference type="Pfam" id="PF00294"/>
    </source>
</evidence>
<keyword evidence="6" id="KW-1185">Reference proteome</keyword>
<dbReference type="InterPro" id="IPR004821">
    <property type="entry name" value="Cyt_trans-like"/>
</dbReference>
<organism evidence="5 6">
    <name type="scientific">Herbaspirillum lusitanum</name>
    <dbReference type="NCBI Taxonomy" id="213312"/>
    <lineage>
        <taxon>Bacteria</taxon>
        <taxon>Pseudomonadati</taxon>
        <taxon>Pseudomonadota</taxon>
        <taxon>Betaproteobacteria</taxon>
        <taxon>Burkholderiales</taxon>
        <taxon>Oxalobacteraceae</taxon>
        <taxon>Herbaspirillum</taxon>
    </lineage>
</organism>
<evidence type="ECO:0000256" key="2">
    <source>
        <dbReference type="ARBA" id="ARBA00023277"/>
    </source>
</evidence>
<dbReference type="GO" id="GO:0016301">
    <property type="term" value="F:kinase activity"/>
    <property type="evidence" value="ECO:0007669"/>
    <property type="project" value="UniProtKB-KW"/>
</dbReference>
<name>A0ABW9A9Y2_9BURK</name>
<evidence type="ECO:0000313" key="6">
    <source>
        <dbReference type="Proteomes" id="UP001629246"/>
    </source>
</evidence>
<gene>
    <name evidence="5" type="ORF">PQR62_13110</name>
</gene>
<proteinExistence type="predicted"/>
<dbReference type="Pfam" id="PF00294">
    <property type="entry name" value="PfkB"/>
    <property type="match status" value="1"/>
</dbReference>
<keyword evidence="1" id="KW-0511">Multifunctional enzyme</keyword>
<reference evidence="5 6" key="1">
    <citation type="journal article" date="2024" name="Chem. Sci.">
        <title>Discovery of megapolipeptins by genome mining of a Burkholderiales bacteria collection.</title>
        <authorList>
            <person name="Paulo B.S."/>
            <person name="Recchia M.J.J."/>
            <person name="Lee S."/>
            <person name="Fergusson C.H."/>
            <person name="Romanowski S.B."/>
            <person name="Hernandez A."/>
            <person name="Krull N."/>
            <person name="Liu D.Y."/>
            <person name="Cavanagh H."/>
            <person name="Bos A."/>
            <person name="Gray C.A."/>
            <person name="Murphy B.T."/>
            <person name="Linington R.G."/>
            <person name="Eustaquio A.S."/>
        </authorList>
    </citation>
    <scope>NUCLEOTIDE SEQUENCE [LARGE SCALE GENOMIC DNA]</scope>
    <source>
        <strain evidence="5 6">RL21-008-BIB-A</strain>
    </source>
</reference>
<dbReference type="Gene3D" id="3.40.50.620">
    <property type="entry name" value="HUPs"/>
    <property type="match status" value="1"/>
</dbReference>
<dbReference type="Proteomes" id="UP001629246">
    <property type="component" value="Unassembled WGS sequence"/>
</dbReference>
<dbReference type="NCBIfam" id="TIGR00125">
    <property type="entry name" value="cyt_tran_rel"/>
    <property type="match status" value="1"/>
</dbReference>
<dbReference type="Pfam" id="PF01467">
    <property type="entry name" value="CTP_transf_like"/>
    <property type="match status" value="1"/>
</dbReference>
<dbReference type="InterPro" id="IPR029056">
    <property type="entry name" value="Ribokinase-like"/>
</dbReference>
<dbReference type="CDD" id="cd02172">
    <property type="entry name" value="RfaE_N"/>
    <property type="match status" value="1"/>
</dbReference>